<gene>
    <name evidence="1" type="ORF">RPERSI_LOCUS2655</name>
</gene>
<organism evidence="1 2">
    <name type="scientific">Racocetra persica</name>
    <dbReference type="NCBI Taxonomy" id="160502"/>
    <lineage>
        <taxon>Eukaryota</taxon>
        <taxon>Fungi</taxon>
        <taxon>Fungi incertae sedis</taxon>
        <taxon>Mucoromycota</taxon>
        <taxon>Glomeromycotina</taxon>
        <taxon>Glomeromycetes</taxon>
        <taxon>Diversisporales</taxon>
        <taxon>Gigasporaceae</taxon>
        <taxon>Racocetra</taxon>
    </lineage>
</organism>
<dbReference type="EMBL" id="CAJVQC010002990">
    <property type="protein sequence ID" value="CAG8520018.1"/>
    <property type="molecule type" value="Genomic_DNA"/>
</dbReference>
<dbReference type="Proteomes" id="UP000789920">
    <property type="component" value="Unassembled WGS sequence"/>
</dbReference>
<reference evidence="1" key="1">
    <citation type="submission" date="2021-06" db="EMBL/GenBank/DDBJ databases">
        <authorList>
            <person name="Kallberg Y."/>
            <person name="Tangrot J."/>
            <person name="Rosling A."/>
        </authorList>
    </citation>
    <scope>NUCLEOTIDE SEQUENCE</scope>
    <source>
        <strain evidence="1">MA461A</strain>
    </source>
</reference>
<evidence type="ECO:0000313" key="2">
    <source>
        <dbReference type="Proteomes" id="UP000789920"/>
    </source>
</evidence>
<comment type="caution">
    <text evidence="1">The sequence shown here is derived from an EMBL/GenBank/DDBJ whole genome shotgun (WGS) entry which is preliminary data.</text>
</comment>
<accession>A0ACA9LF48</accession>
<sequence length="176" mass="20448">MKEQKQIYIGFAQSTLRNKRAALRKAALGSNKITDWIFYDLSNSSTKNSMNNIHNIENENECDDILFYNFSDDKDDEHQIRRKSPDLSIHISEFICESIGCLCLLEEDKVMNDLLPNNERIPYNEMCVMNLKDEGKQPLLRDRKMPDGSVHVMTFVDEDSIKKPKGIQHILEEHSL</sequence>
<name>A0ACA9LF48_9GLOM</name>
<proteinExistence type="predicted"/>
<protein>
    <submittedName>
        <fullName evidence="1">13583_t:CDS:1</fullName>
    </submittedName>
</protein>
<evidence type="ECO:0000313" key="1">
    <source>
        <dbReference type="EMBL" id="CAG8520018.1"/>
    </source>
</evidence>
<keyword evidence="2" id="KW-1185">Reference proteome</keyword>
<feature type="non-terminal residue" evidence="1">
    <location>
        <position position="176"/>
    </location>
</feature>